<sequence length="1187" mass="132301">MPSLAAPALAATLRQLADTARMIVWMTDADGNCLYLNQSVAAAVGDHSRIHLSDWLQFIHPEDAGAVHAQLAEAFRTRAEYQHEYRILKGDGSSRWVLGCGAARFDADGRFAGYNGTILDVTRQHEAHERLARSEAEYRLLAENTSDLICRCDADGNYVYVSPSYQRLLGHDPARIIGTSALSTVHPDDVPQILEELQRQEITGADPQVIDIRKGDSSGRYLWVGAKIEAICDPITRKRSGTVSILRDIAEERRAREQIRRSEERFRRLTQLSSDWYWETDSGDRFTFISEGIHKVLGTQPQDLLGARRGDLAVSFGNTELPHYQEAIGNHQPFRDIVFSGTNRLTGRRFHASISGEPVFADGQFKGYHGIGRNITKERTVFQQLSDLADENKALVEHSTDIISLADGQGRLLRINDAVRDVLGYEPQACLGRVHADFLHPDDVPHVKAMADELRSASGMGMVKDYESRYLRKDGGIAYLSLSASWSAKKKVMYCIARDVTERNLARIALQASKDQMLTMLESIGDAFFALDGNWRITYMNQKTAQFAGIERDSAIGQIVWQVIPGIVDMPVFRHYETVMLSRVPLVVEEYWEPSDAWVEARIHPQSDGIAVYFHDITARRDAERTIRDSEKRLREIIEMTPAAYILADGQAHFLDVNPALCELSGYAKEELVGQGLGVLFTYCPWHGALSMPFGPTVAHGMEAVIRHKQGHELHVLFSGSIRRGTDGMAESFTAFLNDITQRKQVEQQLETLATHDMLTGLPNRVLINRRLQKMLDASPDEAIAVMFIDLDRFKEVNDSMGHAPGDLLLRQVAHRLQGCMRPADVVARLGGDEFVVAAHCSDGRSSAAAIARKLLASLAEPFQVEGQEVFISASIGISMFSEDGRTKELLFQNADTAMYRAKTGGRNNFQFFEAEMTAEAKRRMALEHSLRRALERNEFEVHYQPRVDLKSLRVVGMEALLRWNHPQMGWIPPSEFIPIAEDKGMINAIGQWVMAQACRQTQALMDRLGRALSVSVNLSAHQLRDPALVGSVRAALSESGLPPSALELELTETALIEDVDHSVNVLRTLKQAGLMLSVDDFGTGYSGLSYLKRFPVDILKLDRSFVYQRTEGVSSFEFIKALVDMAHALKLSVVAEGIETPDILTLLTDASCDHGQGYLFARPMPLARLEQFLEEENVPASESGGA</sequence>
<protein>
    <submittedName>
        <fullName evidence="6">PAS domain S-box-containing protein/diguanylate cyclase (GGDEF) domain-containing protein</fullName>
    </submittedName>
</protein>
<feature type="domain" description="PAS" evidence="2">
    <location>
        <begin position="513"/>
        <end position="558"/>
    </location>
</feature>
<dbReference type="NCBIfam" id="TIGR00254">
    <property type="entry name" value="GGDEF"/>
    <property type="match status" value="1"/>
</dbReference>
<dbReference type="GO" id="GO:0071732">
    <property type="term" value="P:cellular response to nitric oxide"/>
    <property type="evidence" value="ECO:0007669"/>
    <property type="project" value="UniProtKB-ARBA"/>
</dbReference>
<feature type="domain" description="PAC" evidence="3">
    <location>
        <begin position="81"/>
        <end position="133"/>
    </location>
</feature>
<dbReference type="Pfam" id="PF13188">
    <property type="entry name" value="PAS_8"/>
    <property type="match status" value="1"/>
</dbReference>
<dbReference type="CDD" id="cd01949">
    <property type="entry name" value="GGDEF"/>
    <property type="match status" value="1"/>
</dbReference>
<dbReference type="SMART" id="SM00267">
    <property type="entry name" value="GGDEF"/>
    <property type="match status" value="1"/>
</dbReference>
<evidence type="ECO:0000313" key="7">
    <source>
        <dbReference type="Proteomes" id="UP000198284"/>
    </source>
</evidence>
<dbReference type="EMBL" id="FZOT01000003">
    <property type="protein sequence ID" value="SNS50656.1"/>
    <property type="molecule type" value="Genomic_DNA"/>
</dbReference>
<evidence type="ECO:0000259" key="5">
    <source>
        <dbReference type="PROSITE" id="PS50887"/>
    </source>
</evidence>
<dbReference type="SMART" id="SM00091">
    <property type="entry name" value="PAS"/>
    <property type="match status" value="6"/>
</dbReference>
<dbReference type="PROSITE" id="PS50883">
    <property type="entry name" value="EAL"/>
    <property type="match status" value="1"/>
</dbReference>
<dbReference type="Pfam" id="PF13426">
    <property type="entry name" value="PAS_9"/>
    <property type="match status" value="2"/>
</dbReference>
<dbReference type="FunFam" id="3.20.20.450:FF:000001">
    <property type="entry name" value="Cyclic di-GMP phosphodiesterase yahA"/>
    <property type="match status" value="1"/>
</dbReference>
<dbReference type="SUPFAM" id="SSF141868">
    <property type="entry name" value="EAL domain-like"/>
    <property type="match status" value="1"/>
</dbReference>
<dbReference type="SUPFAM" id="SSF55073">
    <property type="entry name" value="Nucleotide cyclase"/>
    <property type="match status" value="1"/>
</dbReference>
<dbReference type="InterPro" id="IPR013656">
    <property type="entry name" value="PAS_4"/>
</dbReference>
<dbReference type="PROSITE" id="PS50112">
    <property type="entry name" value="PAS"/>
    <property type="match status" value="6"/>
</dbReference>
<dbReference type="Pfam" id="PF00563">
    <property type="entry name" value="EAL"/>
    <property type="match status" value="1"/>
</dbReference>
<feature type="domain" description="EAL" evidence="4">
    <location>
        <begin position="924"/>
        <end position="1178"/>
    </location>
</feature>
<accession>A0A239F149</accession>
<dbReference type="GO" id="GO:0071111">
    <property type="term" value="F:cyclic-guanylate-specific phosphodiesterase activity"/>
    <property type="evidence" value="ECO:0007669"/>
    <property type="project" value="UniProtKB-EC"/>
</dbReference>
<feature type="domain" description="GGDEF" evidence="5">
    <location>
        <begin position="782"/>
        <end position="915"/>
    </location>
</feature>
<feature type="domain" description="PAS" evidence="2">
    <location>
        <begin position="388"/>
        <end position="458"/>
    </location>
</feature>
<dbReference type="PANTHER" id="PTHR44757:SF2">
    <property type="entry name" value="BIOFILM ARCHITECTURE MAINTENANCE PROTEIN MBAA"/>
    <property type="match status" value="1"/>
</dbReference>
<evidence type="ECO:0000259" key="4">
    <source>
        <dbReference type="PROSITE" id="PS50883"/>
    </source>
</evidence>
<dbReference type="Pfam" id="PF08448">
    <property type="entry name" value="PAS_4"/>
    <property type="match status" value="2"/>
</dbReference>
<dbReference type="PANTHER" id="PTHR44757">
    <property type="entry name" value="DIGUANYLATE CYCLASE DGCP"/>
    <property type="match status" value="1"/>
</dbReference>
<dbReference type="InterPro" id="IPR052155">
    <property type="entry name" value="Biofilm_reg_signaling"/>
</dbReference>
<feature type="domain" description="PAS" evidence="2">
    <location>
        <begin position="134"/>
        <end position="199"/>
    </location>
</feature>
<evidence type="ECO:0000313" key="6">
    <source>
        <dbReference type="EMBL" id="SNS50656.1"/>
    </source>
</evidence>
<dbReference type="InterPro" id="IPR000014">
    <property type="entry name" value="PAS"/>
</dbReference>
<evidence type="ECO:0000256" key="1">
    <source>
        <dbReference type="ARBA" id="ARBA00051114"/>
    </source>
</evidence>
<dbReference type="FunFam" id="3.30.70.270:FF:000001">
    <property type="entry name" value="Diguanylate cyclase domain protein"/>
    <property type="match status" value="1"/>
</dbReference>
<proteinExistence type="predicted"/>
<dbReference type="PROSITE" id="PS50887">
    <property type="entry name" value="GGDEF"/>
    <property type="match status" value="1"/>
</dbReference>
<dbReference type="AlphaFoldDB" id="A0A239F149"/>
<dbReference type="NCBIfam" id="TIGR00229">
    <property type="entry name" value="sensory_box"/>
    <property type="match status" value="6"/>
</dbReference>
<dbReference type="PROSITE" id="PS50113">
    <property type="entry name" value="PAC"/>
    <property type="match status" value="2"/>
</dbReference>
<dbReference type="SUPFAM" id="SSF55785">
    <property type="entry name" value="PYP-like sensor domain (PAS domain)"/>
    <property type="match status" value="6"/>
</dbReference>
<evidence type="ECO:0000259" key="2">
    <source>
        <dbReference type="PROSITE" id="PS50112"/>
    </source>
</evidence>
<evidence type="ECO:0000259" key="3">
    <source>
        <dbReference type="PROSITE" id="PS50113"/>
    </source>
</evidence>
<reference evidence="6 7" key="1">
    <citation type="submission" date="2017-06" db="EMBL/GenBank/DDBJ databases">
        <authorList>
            <person name="Kim H.J."/>
            <person name="Triplett B.A."/>
        </authorList>
    </citation>
    <scope>NUCLEOTIDE SEQUENCE [LARGE SCALE GENOMIC DNA]</scope>
    <source>
        <strain evidence="6 7">U15</strain>
    </source>
</reference>
<dbReference type="CDD" id="cd00130">
    <property type="entry name" value="PAS"/>
    <property type="match status" value="5"/>
</dbReference>
<name>A0A239F149_9BURK</name>
<dbReference type="Proteomes" id="UP000198284">
    <property type="component" value="Unassembled WGS sequence"/>
</dbReference>
<dbReference type="InterPro" id="IPR000700">
    <property type="entry name" value="PAS-assoc_C"/>
</dbReference>
<dbReference type="InterPro" id="IPR001610">
    <property type="entry name" value="PAC"/>
</dbReference>
<dbReference type="InterPro" id="IPR035919">
    <property type="entry name" value="EAL_sf"/>
</dbReference>
<dbReference type="Pfam" id="PF08447">
    <property type="entry name" value="PAS_3"/>
    <property type="match status" value="1"/>
</dbReference>
<feature type="domain" description="PAS" evidence="2">
    <location>
        <begin position="630"/>
        <end position="675"/>
    </location>
</feature>
<dbReference type="InterPro" id="IPR000160">
    <property type="entry name" value="GGDEF_dom"/>
</dbReference>
<dbReference type="CDD" id="cd01948">
    <property type="entry name" value="EAL"/>
    <property type="match status" value="1"/>
</dbReference>
<dbReference type="InterPro" id="IPR013655">
    <property type="entry name" value="PAS_fold_3"/>
</dbReference>
<comment type="catalytic activity">
    <reaction evidence="1">
        <text>3',3'-c-di-GMP + H2O = 5'-phosphoguanylyl(3'-&gt;5')guanosine + H(+)</text>
        <dbReference type="Rhea" id="RHEA:24902"/>
        <dbReference type="ChEBI" id="CHEBI:15377"/>
        <dbReference type="ChEBI" id="CHEBI:15378"/>
        <dbReference type="ChEBI" id="CHEBI:58754"/>
        <dbReference type="ChEBI" id="CHEBI:58805"/>
        <dbReference type="EC" id="3.1.4.52"/>
    </reaction>
    <physiologicalReaction direction="left-to-right" evidence="1">
        <dbReference type="Rhea" id="RHEA:24903"/>
    </physiologicalReaction>
</comment>
<dbReference type="Gene3D" id="3.20.20.450">
    <property type="entry name" value="EAL domain"/>
    <property type="match status" value="1"/>
</dbReference>
<dbReference type="SMART" id="SM00086">
    <property type="entry name" value="PAC"/>
    <property type="match status" value="5"/>
</dbReference>
<dbReference type="InterPro" id="IPR029787">
    <property type="entry name" value="Nucleotide_cyclase"/>
</dbReference>
<dbReference type="SMART" id="SM00052">
    <property type="entry name" value="EAL"/>
    <property type="match status" value="1"/>
</dbReference>
<dbReference type="Gene3D" id="3.30.450.20">
    <property type="entry name" value="PAS domain"/>
    <property type="match status" value="6"/>
</dbReference>
<organism evidence="6 7">
    <name type="scientific">Noviherbaspirillum humi</name>
    <dbReference type="NCBI Taxonomy" id="1688639"/>
    <lineage>
        <taxon>Bacteria</taxon>
        <taxon>Pseudomonadati</taxon>
        <taxon>Pseudomonadota</taxon>
        <taxon>Betaproteobacteria</taxon>
        <taxon>Burkholderiales</taxon>
        <taxon>Oxalobacteraceae</taxon>
        <taxon>Noviherbaspirillum</taxon>
    </lineage>
</organism>
<keyword evidence="7" id="KW-1185">Reference proteome</keyword>
<feature type="domain" description="PAC" evidence="3">
    <location>
        <begin position="700"/>
        <end position="752"/>
    </location>
</feature>
<feature type="domain" description="PAS" evidence="2">
    <location>
        <begin position="262"/>
        <end position="306"/>
    </location>
</feature>
<dbReference type="InterPro" id="IPR001633">
    <property type="entry name" value="EAL_dom"/>
</dbReference>
<dbReference type="InterPro" id="IPR043128">
    <property type="entry name" value="Rev_trsase/Diguanyl_cyclase"/>
</dbReference>
<dbReference type="Pfam" id="PF00990">
    <property type="entry name" value="GGDEF"/>
    <property type="match status" value="1"/>
</dbReference>
<gene>
    <name evidence="6" type="ORF">SAMN06265795_103124</name>
</gene>
<dbReference type="InterPro" id="IPR035965">
    <property type="entry name" value="PAS-like_dom_sf"/>
</dbReference>
<feature type="domain" description="PAS" evidence="2">
    <location>
        <begin position="9"/>
        <end position="78"/>
    </location>
</feature>
<dbReference type="Gene3D" id="3.30.70.270">
    <property type="match status" value="1"/>
</dbReference>